<keyword evidence="12" id="KW-1185">Reference proteome</keyword>
<keyword evidence="6" id="KW-0372">Hormone</keyword>
<comment type="similarity">
    <text evidence="3">Belongs to the somatostatin family.</text>
</comment>
<dbReference type="GO" id="GO:0005615">
    <property type="term" value="C:extracellular space"/>
    <property type="evidence" value="ECO:0007669"/>
    <property type="project" value="TreeGrafter"/>
</dbReference>
<evidence type="ECO:0000256" key="1">
    <source>
        <dbReference type="ARBA" id="ARBA00003524"/>
    </source>
</evidence>
<dbReference type="GO" id="GO:0001664">
    <property type="term" value="F:G protein-coupled receptor binding"/>
    <property type="evidence" value="ECO:0007669"/>
    <property type="project" value="TreeGrafter"/>
</dbReference>
<feature type="region of interest" description="Disordered" evidence="9">
    <location>
        <begin position="1"/>
        <end position="22"/>
    </location>
</feature>
<reference evidence="11 12" key="1">
    <citation type="journal article" date="2011" name="Genome Biol. Evol.">
        <title>Integration of the genetic map and genome assembly of fugu facilitates insights into distinct features of genome evolution in teleosts and mammals.</title>
        <authorList>
            <person name="Kai W."/>
            <person name="Kikuchi K."/>
            <person name="Tohari S."/>
            <person name="Chew A.K."/>
            <person name="Tay A."/>
            <person name="Fujiwara A."/>
            <person name="Hosoya S."/>
            <person name="Suetake H."/>
            <person name="Naruse K."/>
            <person name="Brenner S."/>
            <person name="Suzuki Y."/>
            <person name="Venkatesh B."/>
        </authorList>
    </citation>
    <scope>NUCLEOTIDE SEQUENCE [LARGE SCALE GENOMIC DNA]</scope>
</reference>
<keyword evidence="5" id="KW-0165">Cleavage on pair of basic residues</keyword>
<protein>
    <submittedName>
        <fullName evidence="11">Somatostatin family member 7</fullName>
    </submittedName>
</protein>
<dbReference type="InParanoid" id="A0A674PF47"/>
<keyword evidence="4" id="KW-0964">Secreted</keyword>
<accession>A0A674PF47</accession>
<keyword evidence="8" id="KW-1015">Disulfide bond</keyword>
<evidence type="ECO:0000256" key="3">
    <source>
        <dbReference type="ARBA" id="ARBA00008327"/>
    </source>
</evidence>
<organism evidence="11 12">
    <name type="scientific">Takifugu rubripes</name>
    <name type="common">Japanese pufferfish</name>
    <name type="synonym">Fugu rubripes</name>
    <dbReference type="NCBI Taxonomy" id="31033"/>
    <lineage>
        <taxon>Eukaryota</taxon>
        <taxon>Metazoa</taxon>
        <taxon>Chordata</taxon>
        <taxon>Craniata</taxon>
        <taxon>Vertebrata</taxon>
        <taxon>Euteleostomi</taxon>
        <taxon>Actinopterygii</taxon>
        <taxon>Neopterygii</taxon>
        <taxon>Teleostei</taxon>
        <taxon>Neoteleostei</taxon>
        <taxon>Acanthomorphata</taxon>
        <taxon>Eupercaria</taxon>
        <taxon>Tetraodontiformes</taxon>
        <taxon>Tetradontoidea</taxon>
        <taxon>Tetraodontidae</taxon>
        <taxon>Takifugu</taxon>
    </lineage>
</organism>
<keyword evidence="7" id="KW-0732">Signal</keyword>
<proteinExistence type="inferred from homology"/>
<evidence type="ECO:0000256" key="2">
    <source>
        <dbReference type="ARBA" id="ARBA00004613"/>
    </source>
</evidence>
<feature type="region of interest" description="Disordered" evidence="9">
    <location>
        <begin position="171"/>
        <end position="203"/>
    </location>
</feature>
<dbReference type="InterPro" id="IPR004250">
    <property type="entry name" value="Somatostatin"/>
</dbReference>
<evidence type="ECO:0000259" key="10">
    <source>
        <dbReference type="Pfam" id="PF03002"/>
    </source>
</evidence>
<evidence type="ECO:0000256" key="7">
    <source>
        <dbReference type="ARBA" id="ARBA00022729"/>
    </source>
</evidence>
<dbReference type="Pfam" id="PF03002">
    <property type="entry name" value="Somatostatin"/>
    <property type="match status" value="1"/>
</dbReference>
<dbReference type="GeneTree" id="ENSGT00510000047914"/>
<reference evidence="11" key="2">
    <citation type="submission" date="2025-08" db="UniProtKB">
        <authorList>
            <consortium name="Ensembl"/>
        </authorList>
    </citation>
    <scope>IDENTIFICATION</scope>
</reference>
<dbReference type="PANTHER" id="PTHR10558">
    <property type="entry name" value="SOMATOSTATIN"/>
    <property type="match status" value="1"/>
</dbReference>
<evidence type="ECO:0000313" key="11">
    <source>
        <dbReference type="Ensembl" id="ENSTRUP00000084295.1"/>
    </source>
</evidence>
<dbReference type="Ensembl" id="ENSTRUT00000062141.1">
    <property type="protein sequence ID" value="ENSTRUP00000084295.1"/>
    <property type="gene ID" value="ENSTRUG00000026204.1"/>
</dbReference>
<dbReference type="Proteomes" id="UP000005226">
    <property type="component" value="Chromosome 3"/>
</dbReference>
<evidence type="ECO:0000313" key="12">
    <source>
        <dbReference type="Proteomes" id="UP000005226"/>
    </source>
</evidence>
<comment type="function">
    <text evidence="1">Somatostatin inhibits the release of somatotropin.</text>
</comment>
<evidence type="ECO:0000256" key="4">
    <source>
        <dbReference type="ARBA" id="ARBA00022525"/>
    </source>
</evidence>
<evidence type="ECO:0000256" key="8">
    <source>
        <dbReference type="ARBA" id="ARBA00023157"/>
    </source>
</evidence>
<reference evidence="11" key="3">
    <citation type="submission" date="2025-09" db="UniProtKB">
        <authorList>
            <consortium name="Ensembl"/>
        </authorList>
    </citation>
    <scope>IDENTIFICATION</scope>
</reference>
<dbReference type="OrthoDB" id="9438385at2759"/>
<dbReference type="GO" id="GO:0030334">
    <property type="term" value="P:regulation of cell migration"/>
    <property type="evidence" value="ECO:0007669"/>
    <property type="project" value="TreeGrafter"/>
</dbReference>
<dbReference type="InterPro" id="IPR018142">
    <property type="entry name" value="Somatostatin/Cortistatin_C"/>
</dbReference>
<dbReference type="GO" id="GO:0007193">
    <property type="term" value="P:adenylate cyclase-inhibiting G protein-coupled receptor signaling pathway"/>
    <property type="evidence" value="ECO:0007669"/>
    <property type="project" value="TreeGrafter"/>
</dbReference>
<sequence length="326" mass="36120">MISPAPPNQNQMRAGQRETRGPNKWDFSVHLQIGSSASGLSRACLSIRALACPSSLKTVKKGQRISHICKSGLLLDPPLYASPPPLTSCFPADVPLLLLSERLTVPIVLFRILHPPRSCSTHVSPPIRIHPPLSTSVVARGGEAYKRVRGSELEQKKHHWSPAPHQLLPTAPHFLHRSGPDQSRRLTRSPSHAPGHARTPREPPVAVAPLCRLHSRHSMQLLVVLAALTGVLLSIRAAAVLPVEERSPVHLNRELSKERKELILKLVSGLLDGALDTNMLPMETVDLEEPLESRLEERAVYNRLSLPQRDRKAPCKNFFWKTFTSC</sequence>
<dbReference type="GO" id="GO:0005184">
    <property type="term" value="F:neuropeptide hormone activity"/>
    <property type="evidence" value="ECO:0007669"/>
    <property type="project" value="TreeGrafter"/>
</dbReference>
<gene>
    <name evidence="11" type="primary">sst7</name>
</gene>
<comment type="subcellular location">
    <subcellularLocation>
        <location evidence="2">Secreted</location>
    </subcellularLocation>
</comment>
<evidence type="ECO:0000256" key="6">
    <source>
        <dbReference type="ARBA" id="ARBA00022702"/>
    </source>
</evidence>
<evidence type="ECO:0000256" key="9">
    <source>
        <dbReference type="SAM" id="MobiDB-lite"/>
    </source>
</evidence>
<name>A0A674PF47_TAKRU</name>
<dbReference type="PANTHER" id="PTHR10558:SF1">
    <property type="entry name" value="CORTISTATIN"/>
    <property type="match status" value="1"/>
</dbReference>
<feature type="domain" description="Somatostatin/Cortistatin C-terminal" evidence="10">
    <location>
        <begin position="309"/>
        <end position="326"/>
    </location>
</feature>
<evidence type="ECO:0000256" key="5">
    <source>
        <dbReference type="ARBA" id="ARBA00022685"/>
    </source>
</evidence>
<dbReference type="AlphaFoldDB" id="A0A674PF47"/>